<keyword evidence="4" id="KW-0963">Cytoplasm</keyword>
<dbReference type="GO" id="GO:0070525">
    <property type="term" value="P:tRNA threonylcarbamoyladenosine metabolic process"/>
    <property type="evidence" value="ECO:0007669"/>
    <property type="project" value="TreeGrafter"/>
</dbReference>
<proteinExistence type="inferred from homology"/>
<accession>A0AAU9IBA4</accession>
<evidence type="ECO:0000256" key="2">
    <source>
        <dbReference type="ARBA" id="ARBA00004496"/>
    </source>
</evidence>
<organism evidence="7 8">
    <name type="scientific">Blepharisma stoltei</name>
    <dbReference type="NCBI Taxonomy" id="1481888"/>
    <lineage>
        <taxon>Eukaryota</taxon>
        <taxon>Sar</taxon>
        <taxon>Alveolata</taxon>
        <taxon>Ciliophora</taxon>
        <taxon>Postciliodesmatophora</taxon>
        <taxon>Heterotrichea</taxon>
        <taxon>Heterotrichida</taxon>
        <taxon>Blepharismidae</taxon>
        <taxon>Blepharisma</taxon>
    </lineage>
</organism>
<evidence type="ECO:0000256" key="1">
    <source>
        <dbReference type="ARBA" id="ARBA00004123"/>
    </source>
</evidence>
<comment type="similarity">
    <text evidence="3">Belongs to the CTAG/PCC1 family.</text>
</comment>
<name>A0AAU9IBA4_9CILI</name>
<dbReference type="AlphaFoldDB" id="A0AAU9IBA4"/>
<dbReference type="InterPro" id="IPR015419">
    <property type="entry name" value="CTAG/Pcc1"/>
</dbReference>
<evidence type="ECO:0000256" key="3">
    <source>
        <dbReference type="ARBA" id="ARBA00007073"/>
    </source>
</evidence>
<evidence type="ECO:0000313" key="7">
    <source>
        <dbReference type="EMBL" id="CAG9312618.1"/>
    </source>
</evidence>
<evidence type="ECO:0000313" key="8">
    <source>
        <dbReference type="Proteomes" id="UP001162131"/>
    </source>
</evidence>
<evidence type="ECO:0000256" key="5">
    <source>
        <dbReference type="ARBA" id="ARBA00022694"/>
    </source>
</evidence>
<gene>
    <name evidence="7" type="ORF">BSTOLATCC_MIC7147</name>
</gene>
<dbReference type="GO" id="GO:0005737">
    <property type="term" value="C:cytoplasm"/>
    <property type="evidence" value="ECO:0007669"/>
    <property type="project" value="UniProtKB-SubCell"/>
</dbReference>
<dbReference type="GO" id="GO:0008033">
    <property type="term" value="P:tRNA processing"/>
    <property type="evidence" value="ECO:0007669"/>
    <property type="project" value="UniProtKB-KW"/>
</dbReference>
<evidence type="ECO:0000256" key="6">
    <source>
        <dbReference type="ARBA" id="ARBA00023242"/>
    </source>
</evidence>
<dbReference type="PANTHER" id="PTHR31283:SF5">
    <property type="entry name" value="EKC_KEOPS COMPLEX SUBUNIT LAGE3"/>
    <property type="match status" value="1"/>
</dbReference>
<dbReference type="PANTHER" id="PTHR31283">
    <property type="entry name" value="EKC/KEOPS COMPLEX SUBUNIT PCC1 FAMILY MEMBER"/>
    <property type="match status" value="1"/>
</dbReference>
<reference evidence="7" key="1">
    <citation type="submission" date="2021-09" db="EMBL/GenBank/DDBJ databases">
        <authorList>
            <consortium name="AG Swart"/>
            <person name="Singh M."/>
            <person name="Singh A."/>
            <person name="Seah K."/>
            <person name="Emmerich C."/>
        </authorList>
    </citation>
    <scope>NUCLEOTIDE SEQUENCE</scope>
    <source>
        <strain evidence="7">ATCC30299</strain>
    </source>
</reference>
<comment type="subcellular location">
    <subcellularLocation>
        <location evidence="2">Cytoplasm</location>
    </subcellularLocation>
    <subcellularLocation>
        <location evidence="1">Nucleus</location>
    </subcellularLocation>
</comment>
<keyword evidence="8" id="KW-1185">Reference proteome</keyword>
<keyword evidence="5" id="KW-0819">tRNA processing</keyword>
<dbReference type="GO" id="GO:0005634">
    <property type="term" value="C:nucleus"/>
    <property type="evidence" value="ECO:0007669"/>
    <property type="project" value="UniProtKB-SubCell"/>
</dbReference>
<dbReference type="Gene3D" id="3.30.310.50">
    <property type="entry name" value="Alpha-D-phosphohexomutase, C-terminal domain"/>
    <property type="match status" value="1"/>
</dbReference>
<evidence type="ECO:0000256" key="4">
    <source>
        <dbReference type="ARBA" id="ARBA00022490"/>
    </source>
</evidence>
<dbReference type="Pfam" id="PF09341">
    <property type="entry name" value="Pcc1"/>
    <property type="match status" value="1"/>
</dbReference>
<dbReference type="GO" id="GO:0000408">
    <property type="term" value="C:EKC/KEOPS complex"/>
    <property type="evidence" value="ECO:0007669"/>
    <property type="project" value="TreeGrafter"/>
</dbReference>
<dbReference type="Proteomes" id="UP001162131">
    <property type="component" value="Unassembled WGS sequence"/>
</dbReference>
<comment type="caution">
    <text evidence="7">The sequence shown here is derived from an EMBL/GenBank/DDBJ whole genome shotgun (WGS) entry which is preliminary data.</text>
</comment>
<dbReference type="FunFam" id="3.30.310.50:FF:000005">
    <property type="entry name" value="L antigen family member 3"/>
    <property type="match status" value="1"/>
</dbReference>
<protein>
    <submittedName>
        <fullName evidence="7">Uncharacterized protein</fullName>
    </submittedName>
</protein>
<keyword evidence="6" id="KW-0539">Nucleus</keyword>
<sequence>MEDLPYQYKFSLVFKTEREAQIVVNTLSVDEEPSGRVTRNFAVIGNKMTGEWTCADAKLLRTCLRSFFVNLSLVVETLQKFSKPEQ</sequence>
<dbReference type="EMBL" id="CAJZBQ010000008">
    <property type="protein sequence ID" value="CAG9312618.1"/>
    <property type="molecule type" value="Genomic_DNA"/>
</dbReference>